<dbReference type="NCBIfam" id="NF041856">
    <property type="entry name" value="CrpP_rel_fam"/>
    <property type="match status" value="1"/>
</dbReference>
<proteinExistence type="predicted"/>
<dbReference type="Proteomes" id="UP000044098">
    <property type="component" value="Unassembled WGS sequence"/>
</dbReference>
<sequence length="109" mass="12210">MLDEVHRQGAEAARRGLSIWHSPYVRAEAMPAHSGEPIGDWMEKVTSWEAGWKAATMERDRMPPQEIQALRKRAQGEEVDRKLDLFCSHSSHGIDAGAPPDHRRDGAIA</sequence>
<feature type="compositionally biased region" description="Basic and acidic residues" evidence="1">
    <location>
        <begin position="100"/>
        <end position="109"/>
    </location>
</feature>
<dbReference type="AlphaFoldDB" id="A0AAD2KLV5"/>
<comment type="caution">
    <text evidence="2">The sequence shown here is derived from an EMBL/GenBank/DDBJ whole genome shotgun (WGS) entry which is preliminary data.</text>
</comment>
<feature type="region of interest" description="Disordered" evidence="1">
    <location>
        <begin position="90"/>
        <end position="109"/>
    </location>
</feature>
<dbReference type="InterPro" id="IPR049847">
    <property type="entry name" value="CrpP-rel"/>
</dbReference>
<organism evidence="2 3">
    <name type="scientific">Achromobacter aegrifaciens</name>
    <dbReference type="NCBI Taxonomy" id="1287736"/>
    <lineage>
        <taxon>Bacteria</taxon>
        <taxon>Pseudomonadati</taxon>
        <taxon>Pseudomonadota</taxon>
        <taxon>Betaproteobacteria</taxon>
        <taxon>Burkholderiales</taxon>
        <taxon>Alcaligenaceae</taxon>
        <taxon>Achromobacter</taxon>
    </lineage>
</organism>
<name>A0AAD2KLV5_ACHAE</name>
<protein>
    <submittedName>
        <fullName evidence="2">Uncharacterized protein</fullName>
    </submittedName>
</protein>
<gene>
    <name evidence="2" type="ORF">ERS370000_05496</name>
</gene>
<evidence type="ECO:0000256" key="1">
    <source>
        <dbReference type="SAM" id="MobiDB-lite"/>
    </source>
</evidence>
<evidence type="ECO:0000313" key="3">
    <source>
        <dbReference type="Proteomes" id="UP000044098"/>
    </source>
</evidence>
<reference evidence="2 3" key="1">
    <citation type="submission" date="2015-09" db="EMBL/GenBank/DDBJ databases">
        <authorList>
            <consortium name="Pathogen Informatics"/>
        </authorList>
    </citation>
    <scope>NUCLEOTIDE SEQUENCE [LARGE SCALE GENOMIC DNA]</scope>
    <source>
        <strain evidence="2 3">2789STDY5608625</strain>
    </source>
</reference>
<dbReference type="EMBL" id="CYTK01000012">
    <property type="protein sequence ID" value="CUJ71847.1"/>
    <property type="molecule type" value="Genomic_DNA"/>
</dbReference>
<evidence type="ECO:0000313" key="2">
    <source>
        <dbReference type="EMBL" id="CUJ71847.1"/>
    </source>
</evidence>
<accession>A0AAD2KLV5</accession>
<dbReference type="RefSeq" id="WP_054458105.1">
    <property type="nucleotide sequence ID" value="NZ_CYTK01000012.1"/>
</dbReference>